<reference evidence="2 3" key="1">
    <citation type="submission" date="2014-07" db="EMBL/GenBank/DDBJ databases">
        <authorList>
            <person name="McCorrison J."/>
            <person name="Sanka R."/>
            <person name="Torralba M."/>
            <person name="Gillis M."/>
            <person name="Haft D.H."/>
            <person name="Methe B."/>
            <person name="Sutton G."/>
            <person name="Nelson K.E."/>
        </authorList>
    </citation>
    <scope>NUCLEOTIDE SEQUENCE [LARGE SCALE GENOMIC DNA]</scope>
    <source>
        <strain evidence="2 3">DNF00666</strain>
    </source>
</reference>
<evidence type="ECO:0008006" key="4">
    <source>
        <dbReference type="Google" id="ProtNLM"/>
    </source>
</evidence>
<proteinExistence type="predicted"/>
<dbReference type="InterPro" id="IPR036777">
    <property type="entry name" value="Channel_Tsx-like_sf"/>
</dbReference>
<dbReference type="SUPFAM" id="SSF111364">
    <property type="entry name" value="Tsx-like channel"/>
    <property type="match status" value="1"/>
</dbReference>
<feature type="signal peptide" evidence="1">
    <location>
        <begin position="1"/>
        <end position="20"/>
    </location>
</feature>
<name>A0A096ASE7_9BACT</name>
<dbReference type="GO" id="GO:0009279">
    <property type="term" value="C:cell outer membrane"/>
    <property type="evidence" value="ECO:0007669"/>
    <property type="project" value="InterPro"/>
</dbReference>
<protein>
    <recommendedName>
        <fullName evidence="4">DUF5020 domain-containing protein</fullName>
    </recommendedName>
</protein>
<dbReference type="AlphaFoldDB" id="A0A096ASE7"/>
<evidence type="ECO:0000313" key="3">
    <source>
        <dbReference type="Proteomes" id="UP000029578"/>
    </source>
</evidence>
<organism evidence="2 3">
    <name type="scientific">Prevotella melaninogenica DNF00666</name>
    <dbReference type="NCBI Taxonomy" id="1401073"/>
    <lineage>
        <taxon>Bacteria</taxon>
        <taxon>Pseudomonadati</taxon>
        <taxon>Bacteroidota</taxon>
        <taxon>Bacteroidia</taxon>
        <taxon>Bacteroidales</taxon>
        <taxon>Prevotellaceae</taxon>
        <taxon>Prevotella</taxon>
    </lineage>
</organism>
<evidence type="ECO:0000256" key="1">
    <source>
        <dbReference type="SAM" id="SignalP"/>
    </source>
</evidence>
<feature type="chain" id="PRO_5001915566" description="DUF5020 domain-containing protein" evidence="1">
    <location>
        <begin position="21"/>
        <end position="258"/>
    </location>
</feature>
<dbReference type="Proteomes" id="UP000029578">
    <property type="component" value="Unassembled WGS sequence"/>
</dbReference>
<comment type="caution">
    <text evidence="2">The sequence shown here is derived from an EMBL/GenBank/DDBJ whole genome shotgun (WGS) entry which is preliminary data.</text>
</comment>
<dbReference type="RefSeq" id="WP_036864000.1">
    <property type="nucleotide sequence ID" value="NZ_JRNS01000278.1"/>
</dbReference>
<evidence type="ECO:0000313" key="2">
    <source>
        <dbReference type="EMBL" id="KGF50003.1"/>
    </source>
</evidence>
<accession>A0A096ASE7</accession>
<dbReference type="Pfam" id="PF16412">
    <property type="entry name" value="DUF5020"/>
    <property type="match status" value="1"/>
</dbReference>
<dbReference type="EMBL" id="JRNS01000278">
    <property type="protein sequence ID" value="KGF50003.1"/>
    <property type="molecule type" value="Genomic_DNA"/>
</dbReference>
<gene>
    <name evidence="2" type="ORF">HMPREF0661_05225</name>
</gene>
<keyword evidence="1" id="KW-0732">Signal</keyword>
<sequence length="258" mass="29515">MKRFFSLAICMIAAFCCANAQDVQLHYDLGHSLYKNLNSRTSVTTTVEMFKPDTWGSTFMFTDIDYKSDGVMGAYWEIAREFNLSKNKQWAVHFEYNGGLDTGNRIDTLAAGKYENGYRGNRYQHAVLLGGAWNWASKDFSKTFSLQLMYKYQFKNGHTGAHPFSGFQLTEVWGTTFAKGLCTFSGFCDLWYDPNVNGKMILLSEPQFWFNLNTLKGMKDVNLSLGTEVEISNNFVWNDKGQNNRFYAIPTVAAKWTF</sequence>